<evidence type="ECO:0000259" key="12">
    <source>
        <dbReference type="Pfam" id="PF01576"/>
    </source>
</evidence>
<evidence type="ECO:0000256" key="1">
    <source>
        <dbReference type="ARBA" id="ARBA00004657"/>
    </source>
</evidence>
<feature type="coiled-coil region" evidence="11">
    <location>
        <begin position="92"/>
        <end position="148"/>
    </location>
</feature>
<keyword evidence="9" id="KW-0514">Muscle protein</keyword>
<dbReference type="PANTHER" id="PTHR46349:SF6">
    <property type="entry name" value="MYOSIN-6-LIKE"/>
    <property type="match status" value="1"/>
</dbReference>
<dbReference type="AlphaFoldDB" id="A0A6G0U7G8"/>
<evidence type="ECO:0000256" key="5">
    <source>
        <dbReference type="ARBA" id="ARBA00022490"/>
    </source>
</evidence>
<evidence type="ECO:0000256" key="3">
    <source>
        <dbReference type="ARBA" id="ARBA00018623"/>
    </source>
</evidence>
<proteinExistence type="inferred from homology"/>
<comment type="similarity">
    <text evidence="2">Belongs to the paramyosin family.</text>
</comment>
<evidence type="ECO:0000313" key="13">
    <source>
        <dbReference type="EMBL" id="KAE9544166.1"/>
    </source>
</evidence>
<evidence type="ECO:0000256" key="10">
    <source>
        <dbReference type="ARBA" id="ARBA00049580"/>
    </source>
</evidence>
<comment type="function">
    <text evidence="10">Paramyosin is a major structural component of many thick filaments isolated from invertebrate muscles.</text>
</comment>
<reference evidence="13 14" key="1">
    <citation type="submission" date="2019-08" db="EMBL/GenBank/DDBJ databases">
        <title>The genome of the soybean aphid Biotype 1, its phylome, world population structure and adaptation to the North American continent.</title>
        <authorList>
            <person name="Giordano R."/>
            <person name="Donthu R.K."/>
            <person name="Hernandez A.G."/>
            <person name="Wright C.L."/>
            <person name="Zimin A.V."/>
        </authorList>
    </citation>
    <scope>NUCLEOTIDE SEQUENCE [LARGE SCALE GENOMIC DNA]</scope>
    <source>
        <tissue evidence="13">Whole aphids</tissue>
    </source>
</reference>
<dbReference type="SUPFAM" id="SSF90257">
    <property type="entry name" value="Myosin rod fragments"/>
    <property type="match status" value="1"/>
</dbReference>
<evidence type="ECO:0000256" key="2">
    <source>
        <dbReference type="ARBA" id="ARBA00008447"/>
    </source>
</evidence>
<comment type="subcellular location">
    <subcellularLocation>
        <location evidence="1">Cytoplasm</location>
        <location evidence="1">Myofibril</location>
    </subcellularLocation>
</comment>
<evidence type="ECO:0000256" key="8">
    <source>
        <dbReference type="ARBA" id="ARBA00023175"/>
    </source>
</evidence>
<keyword evidence="7" id="KW-0518">Myosin</keyword>
<keyword evidence="5" id="KW-0963">Cytoplasm</keyword>
<evidence type="ECO:0000256" key="11">
    <source>
        <dbReference type="SAM" id="Coils"/>
    </source>
</evidence>
<evidence type="ECO:0000256" key="6">
    <source>
        <dbReference type="ARBA" id="ARBA00023054"/>
    </source>
</evidence>
<feature type="coiled-coil region" evidence="11">
    <location>
        <begin position="233"/>
        <end position="429"/>
    </location>
</feature>
<evidence type="ECO:0000313" key="14">
    <source>
        <dbReference type="Proteomes" id="UP000475862"/>
    </source>
</evidence>
<evidence type="ECO:0000256" key="4">
    <source>
        <dbReference type="ARBA" id="ARBA00022433"/>
    </source>
</evidence>
<dbReference type="SUPFAM" id="SSF57997">
    <property type="entry name" value="Tropomyosin"/>
    <property type="match status" value="1"/>
</dbReference>
<feature type="coiled-coil region" evidence="11">
    <location>
        <begin position="177"/>
        <end position="204"/>
    </location>
</feature>
<dbReference type="Proteomes" id="UP000475862">
    <property type="component" value="Unassembled WGS sequence"/>
</dbReference>
<sequence>MSKNFRGRSAKSIETTLLRNAHKNIAEDLILSKVSTKENYRGEMKIKRKTIFDLTHTYNSLDETKMLQPLTEISNELRKFEAKSSNYFEDGSKQTSIEIEQLNARVVEAETKLKTEVTRIKKKLHIQITELEMSLDVANKNNIELQKTIKKQSLHLTELQAHYDEGQRQLAVTLDQLAIAQRKIQSLTGEMEELRGNYDATLRNKRAIEMMYEESQSRVNELTTINVNLSSSRAKIEQELHQLVSDYEEVSKELRISDERYQRVQIELKHTVEVLHEEQERVIKIEAIKKSLEIEVKNISVRLEEVEANAIVGGKRIIGKLEARIRDLELEIDEEKRRHAESVKILRKKERSLKELVIQSEEDHKNVQLLQEALDKVNQKVNIYKRQLQEQEGMSTQSVTRVRRFQRELEAAEDRADAAESNLSLIRAKHRSFVTTSHPGSQVYVVQESRATTTSSEQY</sequence>
<dbReference type="GO" id="GO:0016459">
    <property type="term" value="C:myosin complex"/>
    <property type="evidence" value="ECO:0007669"/>
    <property type="project" value="InterPro"/>
</dbReference>
<evidence type="ECO:0000256" key="9">
    <source>
        <dbReference type="ARBA" id="ARBA00023179"/>
    </source>
</evidence>
<dbReference type="GO" id="GO:0032982">
    <property type="term" value="C:myosin filament"/>
    <property type="evidence" value="ECO:0007669"/>
    <property type="project" value="UniProtKB-KW"/>
</dbReference>
<dbReference type="InterPro" id="IPR002928">
    <property type="entry name" value="Myosin_tail"/>
</dbReference>
<keyword evidence="8" id="KW-0505">Motor protein</keyword>
<gene>
    <name evidence="13" type="ORF">AGLY_001345</name>
</gene>
<dbReference type="Pfam" id="PF01576">
    <property type="entry name" value="Myosin_tail_1"/>
    <property type="match status" value="1"/>
</dbReference>
<name>A0A6G0U7G8_APHGL</name>
<dbReference type="EMBL" id="VYZN01000002">
    <property type="protein sequence ID" value="KAE9544166.1"/>
    <property type="molecule type" value="Genomic_DNA"/>
</dbReference>
<feature type="domain" description="Myosin tail" evidence="12">
    <location>
        <begin position="92"/>
        <end position="429"/>
    </location>
</feature>
<keyword evidence="4" id="KW-0787">Thick filament</keyword>
<dbReference type="OrthoDB" id="2018427at2759"/>
<keyword evidence="6 11" id="KW-0175">Coiled coil</keyword>
<comment type="caution">
    <text evidence="13">The sequence shown here is derived from an EMBL/GenBank/DDBJ whole genome shotgun (WGS) entry which is preliminary data.</text>
</comment>
<protein>
    <recommendedName>
        <fullName evidence="3">Paramyosin</fullName>
    </recommendedName>
</protein>
<keyword evidence="14" id="KW-1185">Reference proteome</keyword>
<dbReference type="PANTHER" id="PTHR46349">
    <property type="entry name" value="CINGULIN-LIKE PROTEIN 1-RELATED"/>
    <property type="match status" value="1"/>
</dbReference>
<dbReference type="GO" id="GO:0030016">
    <property type="term" value="C:myofibril"/>
    <property type="evidence" value="ECO:0007669"/>
    <property type="project" value="UniProtKB-SubCell"/>
</dbReference>
<accession>A0A6G0U7G8</accession>
<evidence type="ECO:0000256" key="7">
    <source>
        <dbReference type="ARBA" id="ARBA00023123"/>
    </source>
</evidence>
<organism evidence="13 14">
    <name type="scientific">Aphis glycines</name>
    <name type="common">Soybean aphid</name>
    <dbReference type="NCBI Taxonomy" id="307491"/>
    <lineage>
        <taxon>Eukaryota</taxon>
        <taxon>Metazoa</taxon>
        <taxon>Ecdysozoa</taxon>
        <taxon>Arthropoda</taxon>
        <taxon>Hexapoda</taxon>
        <taxon>Insecta</taxon>
        <taxon>Pterygota</taxon>
        <taxon>Neoptera</taxon>
        <taxon>Paraneoptera</taxon>
        <taxon>Hemiptera</taxon>
        <taxon>Sternorrhyncha</taxon>
        <taxon>Aphidomorpha</taxon>
        <taxon>Aphidoidea</taxon>
        <taxon>Aphididae</taxon>
        <taxon>Aphidini</taxon>
        <taxon>Aphis</taxon>
        <taxon>Aphis</taxon>
    </lineage>
</organism>